<comment type="caution">
    <text evidence="1">The sequence shown here is derived from an EMBL/GenBank/DDBJ whole genome shotgun (WGS) entry which is preliminary data.</text>
</comment>
<gene>
    <name evidence="1" type="ORF">Syun_021040</name>
</gene>
<dbReference type="AlphaFoldDB" id="A0AAP0IFV2"/>
<protein>
    <submittedName>
        <fullName evidence="1">Uncharacterized protein</fullName>
    </submittedName>
</protein>
<keyword evidence="2" id="KW-1185">Reference proteome</keyword>
<evidence type="ECO:0000313" key="1">
    <source>
        <dbReference type="EMBL" id="KAK9114243.1"/>
    </source>
</evidence>
<name>A0AAP0IFV2_9MAGN</name>
<proteinExistence type="predicted"/>
<dbReference type="Proteomes" id="UP001420932">
    <property type="component" value="Unassembled WGS sequence"/>
</dbReference>
<evidence type="ECO:0000313" key="2">
    <source>
        <dbReference type="Proteomes" id="UP001420932"/>
    </source>
</evidence>
<accession>A0AAP0IFV2</accession>
<sequence length="74" mass="8247">MDEPRPQLKVSGIIRIVDAEGQLRQKSLKLLIGVTHGDLVQCSHVQMILAFLLPKLVLSSPPTKSSLWFGVKRQ</sequence>
<dbReference type="EMBL" id="JBBNAF010000009">
    <property type="protein sequence ID" value="KAK9114243.1"/>
    <property type="molecule type" value="Genomic_DNA"/>
</dbReference>
<organism evidence="1 2">
    <name type="scientific">Stephania yunnanensis</name>
    <dbReference type="NCBI Taxonomy" id="152371"/>
    <lineage>
        <taxon>Eukaryota</taxon>
        <taxon>Viridiplantae</taxon>
        <taxon>Streptophyta</taxon>
        <taxon>Embryophyta</taxon>
        <taxon>Tracheophyta</taxon>
        <taxon>Spermatophyta</taxon>
        <taxon>Magnoliopsida</taxon>
        <taxon>Ranunculales</taxon>
        <taxon>Menispermaceae</taxon>
        <taxon>Menispermoideae</taxon>
        <taxon>Cissampelideae</taxon>
        <taxon>Stephania</taxon>
    </lineage>
</organism>
<reference evidence="1 2" key="1">
    <citation type="submission" date="2024-01" db="EMBL/GenBank/DDBJ databases">
        <title>Genome assemblies of Stephania.</title>
        <authorList>
            <person name="Yang L."/>
        </authorList>
    </citation>
    <scope>NUCLEOTIDE SEQUENCE [LARGE SCALE GENOMIC DNA]</scope>
    <source>
        <strain evidence="1">YNDBR</strain>
        <tissue evidence="1">Leaf</tissue>
    </source>
</reference>